<dbReference type="Gene3D" id="3.40.50.12780">
    <property type="entry name" value="N-terminal domain of ligase-like"/>
    <property type="match status" value="1"/>
</dbReference>
<dbReference type="InterPro" id="IPR040097">
    <property type="entry name" value="FAAL/FAAC"/>
</dbReference>
<dbReference type="HOGENOM" id="CLU_000022_0_9_0"/>
<comment type="cofactor">
    <cofactor evidence="1">
        <name>pantetheine 4'-phosphate</name>
        <dbReference type="ChEBI" id="CHEBI:47942"/>
    </cofactor>
</comment>
<dbReference type="InterPro" id="IPR006162">
    <property type="entry name" value="Ppantetheine_attach_site"/>
</dbReference>
<keyword evidence="3" id="KW-0596">Phosphopantetheine</keyword>
<dbReference type="InterPro" id="IPR029063">
    <property type="entry name" value="SAM-dependent_MTases_sf"/>
</dbReference>
<dbReference type="CDD" id="cd05930">
    <property type="entry name" value="A_NRPS"/>
    <property type="match status" value="1"/>
</dbReference>
<keyword evidence="6" id="KW-0443">Lipid metabolism</keyword>
<evidence type="ECO:0000256" key="1">
    <source>
        <dbReference type="ARBA" id="ARBA00001957"/>
    </source>
</evidence>
<dbReference type="PANTHER" id="PTHR45527:SF1">
    <property type="entry name" value="FATTY ACID SYNTHASE"/>
    <property type="match status" value="1"/>
</dbReference>
<sequence length="1907" mass="211021">MLRNACQYQTLVELLRVRVSEAPTKHAYTYLRDGETDALTWNYGELDRRARAIAAWLQSCGAAGERALLLYPPGLDYLAAFFGCLYAGVVAVPAYPPQRQRGWPRVRAMLADSQAAYALTTSGIARAIDRLSAKEDGYGRLATLQWLNTDHVPSGIDEDWSEPDITPETLAFLQYTSGSTALPKGVMVSHANLVHNQRLIQAAFGHTSQDVIVGWLPLYHDMGLIGNVLQPLHLGASCILMSPVHFLQKPVRWLSAITRYRATTSGGPNFSYDLCVRQITAAQRELLDLSSWTLAFNGAEPVRAETIERFSDRFRDRGFRKEAFYPCYGLAEATLLVSGGTRGTGPLVQPFEYSRLSSEPTASASGAASHLLVSCGVDRSGRQIRIVHPDSGIACAEGQVGEIWVSGPCVAQGYWQREQESRETFQTSLGGTGEGPFLRTGDLGFLKDGELFVTGRLKDLIIIRGRNHYPHDIERTIEECHPGLRPGAGAAFAITEGDEEQLVVVQEVEPRSQALDLQAITTAIRQTVAQAHEVSVCAVVLIKAGTLPKTSSGKVQRSLCREKFLARELIAVEESVLRNSTAAVVLEEDPALAGDEGGLEQELVDIWSQVLSRPNIKSGDDFFALGGDSLRGLQVVARVREVRGLNVPLDALFDYPTLAAFSAHVATCVPAEPGSPIKSIRRVSRDETLPLSFAQERFWFLDQLSPGSSINNIPVALRLVGSLDVEALRRSLDEIVQRHEILRARFALRNGRPSHIMVPKLTLALEVEDLRRSVEAGGDELVLRLVREEACRPFDLAKGPLVRGRLFRLDTMNHVLSLTLHHIVADGWSMDVLRRELASLYESFKNHRPSPLPALPIQYVDLIAAQLEQAKGENDRRLLEYWVDQLEGAPPLLNLPWDYPRPAIQGHRGARHPWTVEPELAHRLYEAGARYRATPFMLLVSALGLLLSRYSRQTDFCIGTPVANRVGREAGQLVGCFVNTVALRMDVSGNPSWPALLDRVREMVLGAQSHQDLSFERLVDELGVVRDLGHTPLFQVMFVLEDSPSDVRRFADLEASRLNVGTGTSVFDLTLEMAQKTDGSLDAVFEYSTDLFAADTIARMAGHLQALLQQIVASPEASVSELSILSPGEQALELADSRSPREAYLQEASLHHLIEAQASKTPDAVALQCDRGPVTYDSLNRLGNQLARYLRVQGIVHEVPVALCVDRSLEMAVGILGCLKAGATYVPVDPSYPTERQAAIFRDAQPQLVLTQGRYLESLPEHTAPVLALDVEWPAVAGLPDDNLVTGSNPDRLAYLLYTSGTTGIPKGIGITHRALVNHGLAMVRAYDLSPADRVLQFASVSFDVAAEECFPTWLAGATVVLRANEPVPAYGDFQAFVHAQGVTVVNLPTPYWAAWAEESERIGAAIPSSLRLVIVGSEKALPDDLRRWRRTAGERVDWCNSYGPTEATITASTYRPGPAQDDTTLRTIPIGRPIANVEMYVLDRHLHPVPAGVPGDLYIGGPGLARGYHRRPALTAAQFIPHPFSHDRGARLYRTGDVARRRSDGHLEFLGRADEQVKIRGFRVEPQEIECHVRAHPAVKDARVFLESEAPGDWSAVLAGLSDEEQDRLVRDVEALSAAEARWLYDLESDGEQRRKTVIQRKPEFEVYLKINKEEFLTPPRANQRNWLLRRALDEFSDDLLALDEASKRFVSGSDRADIERGWAESRAEYNPSELIIEGQQVMQDWEAPLMKAMADIVTDGHGDVLEVGFGMGISASYIQAGRPSSHTIIECNRDVMRAFAEWTDKYPDRDIRLVQGRWQDVVEDIGLFDGVFFDTYPASEAEFEESVINSINFAEGFIPVAAKLLRPGGVFTYYTNEIDSFSRRHQRFLLDHFGSFTLSIVRSLLPPDDCHYWWADSMAVVKAVK</sequence>
<dbReference type="InterPro" id="IPR025110">
    <property type="entry name" value="AMP-bd_C"/>
</dbReference>
<dbReference type="InterPro" id="IPR020845">
    <property type="entry name" value="AMP-binding_CS"/>
</dbReference>
<dbReference type="Gene3D" id="3.30.559.30">
    <property type="entry name" value="Nonribosomal peptide synthetase, condensation domain"/>
    <property type="match status" value="1"/>
</dbReference>
<dbReference type="Gene3D" id="1.10.1200.10">
    <property type="entry name" value="ACP-like"/>
    <property type="match status" value="1"/>
</dbReference>
<protein>
    <submittedName>
        <fullName evidence="8">Putative Multi-domain non-ribosomal peptide synthetase</fullName>
    </submittedName>
</protein>
<dbReference type="KEGG" id="nde:NIDE2150"/>
<dbReference type="Gene3D" id="3.40.50.980">
    <property type="match status" value="2"/>
</dbReference>
<accession>D8PF61</accession>
<dbReference type="FunFam" id="3.40.50.12780:FF:000012">
    <property type="entry name" value="Non-ribosomal peptide synthetase"/>
    <property type="match status" value="1"/>
</dbReference>
<dbReference type="InterPro" id="IPR045851">
    <property type="entry name" value="AMP-bd_C_sf"/>
</dbReference>
<dbReference type="Pfam" id="PF00550">
    <property type="entry name" value="PP-binding"/>
    <property type="match status" value="1"/>
</dbReference>
<dbReference type="InterPro" id="IPR010071">
    <property type="entry name" value="AA_adenyl_dom"/>
</dbReference>
<name>D8PF61_9BACT</name>
<gene>
    <name evidence="8" type="ORF">NIDE2150</name>
</gene>
<dbReference type="EMBL" id="FP929003">
    <property type="protein sequence ID" value="CBK41870.1"/>
    <property type="molecule type" value="Genomic_DNA"/>
</dbReference>
<dbReference type="Pfam" id="PF23024">
    <property type="entry name" value="AMP-dom_DIP2-like"/>
    <property type="match status" value="1"/>
</dbReference>
<dbReference type="Gene3D" id="3.30.300.30">
    <property type="match status" value="2"/>
</dbReference>
<dbReference type="GO" id="GO:0006631">
    <property type="term" value="P:fatty acid metabolic process"/>
    <property type="evidence" value="ECO:0007669"/>
    <property type="project" value="UniProtKB-KW"/>
</dbReference>
<dbReference type="eggNOG" id="COG1020">
    <property type="taxonomic scope" value="Bacteria"/>
</dbReference>
<dbReference type="Gene3D" id="2.30.38.10">
    <property type="entry name" value="Luciferase, Domain 3"/>
    <property type="match status" value="1"/>
</dbReference>
<dbReference type="GO" id="GO:0043041">
    <property type="term" value="P:amino acid activation for nonribosomal peptide biosynthetic process"/>
    <property type="evidence" value="ECO:0007669"/>
    <property type="project" value="TreeGrafter"/>
</dbReference>
<keyword evidence="5" id="KW-0276">Fatty acid metabolism</keyword>
<dbReference type="GO" id="GO:0009366">
    <property type="term" value="C:enterobactin synthetase complex"/>
    <property type="evidence" value="ECO:0007669"/>
    <property type="project" value="TreeGrafter"/>
</dbReference>
<dbReference type="SUPFAM" id="SSF47336">
    <property type="entry name" value="ACP-like"/>
    <property type="match status" value="1"/>
</dbReference>
<dbReference type="CDD" id="cd19531">
    <property type="entry name" value="LCL_NRPS-like"/>
    <property type="match status" value="1"/>
</dbReference>
<dbReference type="FunFam" id="3.40.50.12780:FF:000013">
    <property type="entry name" value="Long-chain-fatty-acid--AMP ligase FadD32"/>
    <property type="match status" value="1"/>
</dbReference>
<evidence type="ECO:0000256" key="6">
    <source>
        <dbReference type="ARBA" id="ARBA00023098"/>
    </source>
</evidence>
<dbReference type="SMART" id="SM00823">
    <property type="entry name" value="PKS_PP"/>
    <property type="match status" value="1"/>
</dbReference>
<dbReference type="PROSITE" id="PS00455">
    <property type="entry name" value="AMP_BINDING"/>
    <property type="match status" value="1"/>
</dbReference>
<dbReference type="NCBIfam" id="TIGR01733">
    <property type="entry name" value="AA-adenyl-dom"/>
    <property type="match status" value="1"/>
</dbReference>
<feature type="domain" description="Carrier" evidence="7">
    <location>
        <begin position="594"/>
        <end position="669"/>
    </location>
</feature>
<dbReference type="Gene3D" id="3.30.559.10">
    <property type="entry name" value="Chloramphenicol acetyltransferase-like domain"/>
    <property type="match status" value="1"/>
</dbReference>
<evidence type="ECO:0000256" key="4">
    <source>
        <dbReference type="ARBA" id="ARBA00022553"/>
    </source>
</evidence>
<dbReference type="InterPro" id="IPR023213">
    <property type="entry name" value="CAT-like_dom_sf"/>
</dbReference>
<evidence type="ECO:0000256" key="2">
    <source>
        <dbReference type="ARBA" id="ARBA00006432"/>
    </source>
</evidence>
<dbReference type="PANTHER" id="PTHR45527">
    <property type="entry name" value="NONRIBOSOMAL PEPTIDE SYNTHETASE"/>
    <property type="match status" value="1"/>
</dbReference>
<dbReference type="SUPFAM" id="SSF52777">
    <property type="entry name" value="CoA-dependent acyltransferases"/>
    <property type="match status" value="2"/>
</dbReference>
<dbReference type="GO" id="GO:0009239">
    <property type="term" value="P:enterobactin biosynthetic process"/>
    <property type="evidence" value="ECO:0007669"/>
    <property type="project" value="TreeGrafter"/>
</dbReference>
<evidence type="ECO:0000259" key="7">
    <source>
        <dbReference type="PROSITE" id="PS50075"/>
    </source>
</evidence>
<organism evidence="8 9">
    <name type="scientific">Nitrospira defluvii</name>
    <dbReference type="NCBI Taxonomy" id="330214"/>
    <lineage>
        <taxon>Bacteria</taxon>
        <taxon>Pseudomonadati</taxon>
        <taxon>Nitrospirota</taxon>
        <taxon>Nitrospiria</taxon>
        <taxon>Nitrospirales</taxon>
        <taxon>Nitrospiraceae</taxon>
        <taxon>Nitrospira</taxon>
    </lineage>
</organism>
<keyword evidence="4" id="KW-0597">Phosphoprotein</keyword>
<dbReference type="PROSITE" id="PS50075">
    <property type="entry name" value="CARRIER"/>
    <property type="match status" value="1"/>
</dbReference>
<dbReference type="CDD" id="cd02440">
    <property type="entry name" value="AdoMet_MTases"/>
    <property type="match status" value="1"/>
</dbReference>
<dbReference type="GO" id="GO:0047527">
    <property type="term" value="F:2,3-dihydroxybenzoate-serine ligase activity"/>
    <property type="evidence" value="ECO:0007669"/>
    <property type="project" value="TreeGrafter"/>
</dbReference>
<evidence type="ECO:0000256" key="5">
    <source>
        <dbReference type="ARBA" id="ARBA00022832"/>
    </source>
</evidence>
<dbReference type="InterPro" id="IPR000873">
    <property type="entry name" value="AMP-dep_synth/lig_dom"/>
</dbReference>
<evidence type="ECO:0000313" key="8">
    <source>
        <dbReference type="EMBL" id="CBK41870.1"/>
    </source>
</evidence>
<dbReference type="GO" id="GO:0008610">
    <property type="term" value="P:lipid biosynthetic process"/>
    <property type="evidence" value="ECO:0007669"/>
    <property type="project" value="InterPro"/>
</dbReference>
<dbReference type="Gene3D" id="3.40.50.150">
    <property type="entry name" value="Vaccinia Virus protein VP39"/>
    <property type="match status" value="1"/>
</dbReference>
<proteinExistence type="inferred from homology"/>
<dbReference type="OrthoDB" id="9803968at2"/>
<evidence type="ECO:0000256" key="3">
    <source>
        <dbReference type="ARBA" id="ARBA00022450"/>
    </source>
</evidence>
<dbReference type="InterPro" id="IPR001242">
    <property type="entry name" value="Condensation_dom"/>
</dbReference>
<dbReference type="InterPro" id="IPR042099">
    <property type="entry name" value="ANL_N_sf"/>
</dbReference>
<dbReference type="GO" id="GO:0071766">
    <property type="term" value="P:Actinobacterium-type cell wall biogenesis"/>
    <property type="evidence" value="ECO:0007669"/>
    <property type="project" value="UniProtKB-ARBA"/>
</dbReference>
<dbReference type="SUPFAM" id="SSF56801">
    <property type="entry name" value="Acetyl-CoA synthetase-like"/>
    <property type="match status" value="2"/>
</dbReference>
<dbReference type="InterPro" id="IPR009081">
    <property type="entry name" value="PP-bd_ACP"/>
</dbReference>
<dbReference type="Pfam" id="PF00668">
    <property type="entry name" value="Condensation"/>
    <property type="match status" value="1"/>
</dbReference>
<keyword evidence="9" id="KW-1185">Reference proteome</keyword>
<evidence type="ECO:0000313" key="9">
    <source>
        <dbReference type="Proteomes" id="UP000001660"/>
    </source>
</evidence>
<dbReference type="CDD" id="cd05931">
    <property type="entry name" value="FAAL"/>
    <property type="match status" value="1"/>
</dbReference>
<dbReference type="STRING" id="330214.NIDE2150"/>
<comment type="similarity">
    <text evidence="2">Belongs to the ATP-dependent AMP-binding enzyme family.</text>
</comment>
<reference evidence="8 9" key="1">
    <citation type="journal article" date="2010" name="Proc. Natl. Acad. Sci. U.S.A.">
        <title>A Nitrospira metagenome illuminates the physiology and evolution of globally important nitrite-oxidizing bacteria.</title>
        <authorList>
            <person name="Lucker S."/>
            <person name="Wagner M."/>
            <person name="Maixner F."/>
            <person name="Pelletier E."/>
            <person name="Koch H."/>
            <person name="Vacherie B."/>
            <person name="Rattei T."/>
            <person name="Sinninghe Damste J."/>
            <person name="Spieck E."/>
            <person name="Le Paslier D."/>
            <person name="Daims H."/>
        </authorList>
    </citation>
    <scope>NUCLEOTIDE SEQUENCE [LARGE SCALE GENOMIC DNA]</scope>
</reference>
<dbReference type="FunFam" id="2.30.38.10:FF:000001">
    <property type="entry name" value="Non-ribosomal peptide synthetase PvdI"/>
    <property type="match status" value="1"/>
</dbReference>
<dbReference type="InterPro" id="IPR020806">
    <property type="entry name" value="PKS_PP-bd"/>
</dbReference>
<dbReference type="Pfam" id="PF00501">
    <property type="entry name" value="AMP-binding"/>
    <property type="match status" value="2"/>
</dbReference>
<dbReference type="eggNOG" id="COG4122">
    <property type="taxonomic scope" value="Bacteria"/>
</dbReference>
<dbReference type="GO" id="GO:0031177">
    <property type="term" value="F:phosphopantetheine binding"/>
    <property type="evidence" value="ECO:0007669"/>
    <property type="project" value="InterPro"/>
</dbReference>
<dbReference type="GO" id="GO:0005829">
    <property type="term" value="C:cytosol"/>
    <property type="evidence" value="ECO:0007669"/>
    <property type="project" value="TreeGrafter"/>
</dbReference>
<dbReference type="eggNOG" id="COG0318">
    <property type="taxonomic scope" value="Bacteria"/>
</dbReference>
<dbReference type="Proteomes" id="UP000001660">
    <property type="component" value="Chromosome"/>
</dbReference>
<dbReference type="SUPFAM" id="SSF53335">
    <property type="entry name" value="S-adenosyl-L-methionine-dependent methyltransferases"/>
    <property type="match status" value="1"/>
</dbReference>
<dbReference type="PROSITE" id="PS00012">
    <property type="entry name" value="PHOSPHOPANTETHEINE"/>
    <property type="match status" value="1"/>
</dbReference>
<dbReference type="InterPro" id="IPR036736">
    <property type="entry name" value="ACP-like_sf"/>
</dbReference>
<dbReference type="FunFam" id="3.40.50.980:FF:000001">
    <property type="entry name" value="Non-ribosomal peptide synthetase"/>
    <property type="match status" value="1"/>
</dbReference>